<organism evidence="2 3">
    <name type="scientific">Streptomyces canus</name>
    <dbReference type="NCBI Taxonomy" id="58343"/>
    <lineage>
        <taxon>Bacteria</taxon>
        <taxon>Bacillati</taxon>
        <taxon>Actinomycetota</taxon>
        <taxon>Actinomycetes</taxon>
        <taxon>Kitasatosporales</taxon>
        <taxon>Streptomycetaceae</taxon>
        <taxon>Streptomyces</taxon>
        <taxon>Streptomyces aurantiacus group</taxon>
    </lineage>
</organism>
<comment type="caution">
    <text evidence="2">The sequence shown here is derived from an EMBL/GenBank/DDBJ whole genome shotgun (WGS) entry which is preliminary data.</text>
</comment>
<feature type="compositionally biased region" description="Polar residues" evidence="1">
    <location>
        <begin position="1"/>
        <end position="13"/>
    </location>
</feature>
<dbReference type="AlphaFoldDB" id="A0AAW8FL99"/>
<gene>
    <name evidence="2" type="ORF">QFZ22_005911</name>
</gene>
<reference evidence="2" key="1">
    <citation type="submission" date="2023-07" db="EMBL/GenBank/DDBJ databases">
        <title>Comparative genomics of wheat-associated soil bacteria to identify genetic determinants of phenazine resistance.</title>
        <authorList>
            <person name="Mouncey N."/>
        </authorList>
    </citation>
    <scope>NUCLEOTIDE SEQUENCE</scope>
    <source>
        <strain evidence="2">V4I22</strain>
    </source>
</reference>
<accession>A0AAW8FL99</accession>
<dbReference type="EMBL" id="JAUSZV010000005">
    <property type="protein sequence ID" value="MDQ0909926.1"/>
    <property type="molecule type" value="Genomic_DNA"/>
</dbReference>
<dbReference type="Proteomes" id="UP001234216">
    <property type="component" value="Unassembled WGS sequence"/>
</dbReference>
<evidence type="ECO:0000313" key="2">
    <source>
        <dbReference type="EMBL" id="MDQ0909926.1"/>
    </source>
</evidence>
<evidence type="ECO:0000313" key="3">
    <source>
        <dbReference type="Proteomes" id="UP001234216"/>
    </source>
</evidence>
<evidence type="ECO:0000256" key="1">
    <source>
        <dbReference type="SAM" id="MobiDB-lite"/>
    </source>
</evidence>
<protein>
    <submittedName>
        <fullName evidence="2">Uncharacterized protein</fullName>
    </submittedName>
</protein>
<dbReference type="RefSeq" id="WP_306980131.1">
    <property type="nucleotide sequence ID" value="NZ_JAUSZV010000005.1"/>
</dbReference>
<proteinExistence type="predicted"/>
<feature type="region of interest" description="Disordered" evidence="1">
    <location>
        <begin position="1"/>
        <end position="40"/>
    </location>
</feature>
<name>A0AAW8FL99_9ACTN</name>
<sequence length="40" mass="3990">MTVAPGTSRTPGPSRTAGDSKVYVPNDVPGAYLPSAESVG</sequence>